<name>A0A9P3PD31_LYOSH</name>
<feature type="chain" id="PRO_5040185701" evidence="2">
    <location>
        <begin position="19"/>
        <end position="71"/>
    </location>
</feature>
<evidence type="ECO:0000256" key="2">
    <source>
        <dbReference type="SAM" id="SignalP"/>
    </source>
</evidence>
<accession>A0A9P3PD31</accession>
<feature type="signal peptide" evidence="2">
    <location>
        <begin position="1"/>
        <end position="18"/>
    </location>
</feature>
<dbReference type="AlphaFoldDB" id="A0A9P3PD31"/>
<sequence>MVPIFLLGSAVYLGLQFAQQKLSHEKYMEEALGRVQNLEAEVDALQEKRASQTQGATPPPSVNKIKKTSWW</sequence>
<dbReference type="EMBL" id="BRPK01000001">
    <property type="protein sequence ID" value="GLB33637.1"/>
    <property type="molecule type" value="Genomic_DNA"/>
</dbReference>
<keyword evidence="4" id="KW-1185">Reference proteome</keyword>
<dbReference type="Proteomes" id="UP001063166">
    <property type="component" value="Unassembled WGS sequence"/>
</dbReference>
<evidence type="ECO:0000313" key="4">
    <source>
        <dbReference type="Proteomes" id="UP001063166"/>
    </source>
</evidence>
<gene>
    <name evidence="3" type="ORF">LshimejAT787_0105210</name>
</gene>
<reference evidence="3" key="1">
    <citation type="submission" date="2022-07" db="EMBL/GenBank/DDBJ databases">
        <title>The genome of Lyophyllum shimeji provides insight into the initial evolution of ectomycorrhizal fungal genome.</title>
        <authorList>
            <person name="Kobayashi Y."/>
            <person name="Shibata T."/>
            <person name="Hirakawa H."/>
            <person name="Shigenobu S."/>
            <person name="Nishiyama T."/>
            <person name="Yamada A."/>
            <person name="Hasebe M."/>
            <person name="Kawaguchi M."/>
        </authorList>
    </citation>
    <scope>NUCLEOTIDE SEQUENCE</scope>
    <source>
        <strain evidence="3">AT787</strain>
    </source>
</reference>
<proteinExistence type="predicted"/>
<evidence type="ECO:0000256" key="1">
    <source>
        <dbReference type="SAM" id="MobiDB-lite"/>
    </source>
</evidence>
<evidence type="ECO:0000313" key="3">
    <source>
        <dbReference type="EMBL" id="GLB33637.1"/>
    </source>
</evidence>
<keyword evidence="2" id="KW-0732">Signal</keyword>
<organism evidence="3 4">
    <name type="scientific">Lyophyllum shimeji</name>
    <name type="common">Hon-shimeji</name>
    <name type="synonym">Tricholoma shimeji</name>
    <dbReference type="NCBI Taxonomy" id="47721"/>
    <lineage>
        <taxon>Eukaryota</taxon>
        <taxon>Fungi</taxon>
        <taxon>Dikarya</taxon>
        <taxon>Basidiomycota</taxon>
        <taxon>Agaricomycotina</taxon>
        <taxon>Agaricomycetes</taxon>
        <taxon>Agaricomycetidae</taxon>
        <taxon>Agaricales</taxon>
        <taxon>Tricholomatineae</taxon>
        <taxon>Lyophyllaceae</taxon>
        <taxon>Lyophyllum</taxon>
    </lineage>
</organism>
<dbReference type="OrthoDB" id="3359404at2759"/>
<protein>
    <submittedName>
        <fullName evidence="3">Uncharacterized protein</fullName>
    </submittedName>
</protein>
<feature type="region of interest" description="Disordered" evidence="1">
    <location>
        <begin position="46"/>
        <end position="71"/>
    </location>
</feature>
<comment type="caution">
    <text evidence="3">The sequence shown here is derived from an EMBL/GenBank/DDBJ whole genome shotgun (WGS) entry which is preliminary data.</text>
</comment>